<accession>A0A7K1UL57</accession>
<dbReference type="EMBL" id="WRPM01000095">
    <property type="protein sequence ID" value="MVT27227.1"/>
    <property type="molecule type" value="Genomic_DNA"/>
</dbReference>
<protein>
    <submittedName>
        <fullName evidence="1">DUF1684 domain-containing protein</fullName>
    </submittedName>
</protein>
<reference evidence="1 2" key="1">
    <citation type="submission" date="2019-12" db="EMBL/GenBank/DDBJ databases">
        <title>Nesterenkonia muleiensis sp. nov., a novel actinobacterium isolated from sap of Populus euphratica.</title>
        <authorList>
            <person name="Wang R."/>
        </authorList>
    </citation>
    <scope>NUCLEOTIDE SEQUENCE [LARGE SCALE GENOMIC DNA]</scope>
    <source>
        <strain evidence="1 2">F10</strain>
    </source>
</reference>
<gene>
    <name evidence="1" type="ORF">GNZ21_12845</name>
</gene>
<organism evidence="1 2">
    <name type="scientific">Nesterenkonia alkaliphila</name>
    <dbReference type="NCBI Taxonomy" id="1463631"/>
    <lineage>
        <taxon>Bacteria</taxon>
        <taxon>Bacillati</taxon>
        <taxon>Actinomycetota</taxon>
        <taxon>Actinomycetes</taxon>
        <taxon>Micrococcales</taxon>
        <taxon>Micrococcaceae</taxon>
        <taxon>Nesterenkonia</taxon>
    </lineage>
</organism>
<keyword evidence="2" id="KW-1185">Reference proteome</keyword>
<comment type="caution">
    <text evidence="1">The sequence shown here is derived from an EMBL/GenBank/DDBJ whole genome shotgun (WGS) entry which is preliminary data.</text>
</comment>
<dbReference type="PANTHER" id="PTHR41913:SF1">
    <property type="entry name" value="DUF1684 DOMAIN-CONTAINING PROTEIN"/>
    <property type="match status" value="1"/>
</dbReference>
<dbReference type="Pfam" id="PF07920">
    <property type="entry name" value="DUF1684"/>
    <property type="match status" value="1"/>
</dbReference>
<name>A0A7K1UL57_9MICC</name>
<sequence length="298" mass="31883">MSTQTTATQTDLINEWEAKHAEREAGRRSPTGFFAVTGLYWLSSEPTEVPGIPGLWRAEQNAVTVDLGDHGALEHQGQRLTGLQVFSDIAERGGLLLTVPQGQSPERGVTSAEVAKRGGQFILRPKSATHPFLGEYAGTERFDYSPAWRVTGSFEPFDQPEPVTVGAAVEGLEHVYQAPGRVRFQAAGAEHSLLVFEGFAAGEHLVLFTDETSGYSTYHALRALRISGPEGGGAGEVVLDFNHAANLPCAYTDLATCPLPPAGNRVEAPVTAGEKKPTQRVQAAAEGPGVTWDLIVHT</sequence>
<evidence type="ECO:0000313" key="1">
    <source>
        <dbReference type="EMBL" id="MVT27227.1"/>
    </source>
</evidence>
<dbReference type="PANTHER" id="PTHR41913">
    <property type="entry name" value="DUF1684 DOMAIN-CONTAINING PROTEIN"/>
    <property type="match status" value="1"/>
</dbReference>
<proteinExistence type="predicted"/>
<dbReference type="Proteomes" id="UP000460157">
    <property type="component" value="Unassembled WGS sequence"/>
</dbReference>
<dbReference type="InterPro" id="IPR012467">
    <property type="entry name" value="DUF1684"/>
</dbReference>
<dbReference type="OrthoDB" id="5493262at2"/>
<dbReference type="RefSeq" id="WP_157324973.1">
    <property type="nucleotide sequence ID" value="NZ_BMFX01000002.1"/>
</dbReference>
<dbReference type="AlphaFoldDB" id="A0A7K1UL57"/>
<evidence type="ECO:0000313" key="2">
    <source>
        <dbReference type="Proteomes" id="UP000460157"/>
    </source>
</evidence>